<name>A0AB72V8E9_CORGB</name>
<dbReference type="GO" id="GO:0005886">
    <property type="term" value="C:plasma membrane"/>
    <property type="evidence" value="ECO:0007669"/>
    <property type="project" value="UniProtKB-SubCell"/>
</dbReference>
<organism evidence="7">
    <name type="scientific">Corynebacterium glutamicum (strain R)</name>
    <dbReference type="NCBI Taxonomy" id="340322"/>
    <lineage>
        <taxon>Bacteria</taxon>
        <taxon>Bacillati</taxon>
        <taxon>Actinomycetota</taxon>
        <taxon>Actinomycetes</taxon>
        <taxon>Mycobacteriales</taxon>
        <taxon>Corynebacteriaceae</taxon>
        <taxon>Corynebacterium</taxon>
    </lineage>
</organism>
<feature type="transmembrane region" description="Helical" evidence="6">
    <location>
        <begin position="154"/>
        <end position="171"/>
    </location>
</feature>
<sequence>MCIEGSRFCHLYCLVILGSLFSTGSRIGFCETIPVEERLVAEITTPLMEKIRSPAVQSDALQVFKSALAATITWWISVNLLHSQLPFLAPWVALMTMQFTVYHTFISGIQTAIASAIGVGLSFVIGTYLDVNVWTFGLAMVIGLIGARVPKLRAEGIGIATTSIFLLASGFDDQQPLLYDRILEILLGVAVAIAINLIIFPPLRDREANMVVESLDRRMGEVLKKMADELAEKWNIDNADEWLEEIHSINNDLEKAWHSVRFARESRRVNPRKIRIRGGRPQPTETSYESNLTRIDEGIAHLRHLARTLRDTPNIDSDWDPVFQKQWVSLMHDAGALLADRNQEIDPIRDRLSKLSSEMSEDQQLTSKKWPIYGSLLTSLFHLSALVDDAVTTRKAEDKEHNS</sequence>
<proteinExistence type="predicted"/>
<feature type="transmembrane region" description="Helical" evidence="6">
    <location>
        <begin position="183"/>
        <end position="200"/>
    </location>
</feature>
<dbReference type="AlphaFoldDB" id="A0AB72V8E9"/>
<keyword evidence="3 6" id="KW-0812">Transmembrane</keyword>
<evidence type="ECO:0000256" key="5">
    <source>
        <dbReference type="ARBA" id="ARBA00023136"/>
    </source>
</evidence>
<evidence type="ECO:0000313" key="7">
    <source>
        <dbReference type="EMBL" id="BAF53396.1"/>
    </source>
</evidence>
<keyword evidence="5 6" id="KW-0472">Membrane</keyword>
<accession>A0AB72V8E9</accession>
<keyword evidence="2" id="KW-1003">Cell membrane</keyword>
<feature type="transmembrane region" description="Helical" evidence="6">
    <location>
        <begin position="101"/>
        <end position="125"/>
    </location>
</feature>
<dbReference type="Pfam" id="PF06081">
    <property type="entry name" value="ArAE_1"/>
    <property type="match status" value="1"/>
</dbReference>
<dbReference type="KEGG" id="cgt:cgR_0432"/>
<comment type="subcellular location">
    <subcellularLocation>
        <location evidence="1">Cell membrane</location>
        <topology evidence="1">Multi-pass membrane protein</topology>
    </subcellularLocation>
</comment>
<evidence type="ECO:0008006" key="8">
    <source>
        <dbReference type="Google" id="ProtNLM"/>
    </source>
</evidence>
<evidence type="ECO:0000256" key="1">
    <source>
        <dbReference type="ARBA" id="ARBA00004651"/>
    </source>
</evidence>
<feature type="transmembrane region" description="Helical" evidence="6">
    <location>
        <begin position="131"/>
        <end position="147"/>
    </location>
</feature>
<evidence type="ECO:0000256" key="2">
    <source>
        <dbReference type="ARBA" id="ARBA00022475"/>
    </source>
</evidence>
<dbReference type="EMBL" id="AP009044">
    <property type="protein sequence ID" value="BAF53396.1"/>
    <property type="molecule type" value="Genomic_DNA"/>
</dbReference>
<evidence type="ECO:0000256" key="6">
    <source>
        <dbReference type="SAM" id="Phobius"/>
    </source>
</evidence>
<evidence type="ECO:0000256" key="3">
    <source>
        <dbReference type="ARBA" id="ARBA00022692"/>
    </source>
</evidence>
<gene>
    <name evidence="7" type="ordered locus">cgR_0432</name>
</gene>
<keyword evidence="4 6" id="KW-1133">Transmembrane helix</keyword>
<protein>
    <recommendedName>
        <fullName evidence="8">FUSC family protein</fullName>
    </recommendedName>
</protein>
<reference evidence="7" key="1">
    <citation type="journal article" date="2007" name="Microbiology">
        <title>Comparative analysis of the Corynebacterium glutamicum group and complete genome sequence of strain R.</title>
        <authorList>
            <person name="Yukawa H."/>
            <person name="Omumasaba C.A."/>
            <person name="Nonaka H."/>
            <person name="Kos P."/>
            <person name="Okai N."/>
            <person name="Suzuki N."/>
            <person name="Suda M."/>
            <person name="Tsuge Y."/>
            <person name="Watanabe J."/>
            <person name="Ikeda Y."/>
            <person name="Vertes A.A."/>
            <person name="Inui M."/>
        </authorList>
    </citation>
    <scope>NUCLEOTIDE SEQUENCE</scope>
    <source>
        <strain evidence="7">R</strain>
    </source>
</reference>
<dbReference type="InterPro" id="IPR010343">
    <property type="entry name" value="ArAE_1"/>
</dbReference>
<evidence type="ECO:0000256" key="4">
    <source>
        <dbReference type="ARBA" id="ARBA00022989"/>
    </source>
</evidence>
<dbReference type="Proteomes" id="UP000006698">
    <property type="component" value="Chromosome"/>
</dbReference>
<feature type="transmembrane region" description="Helical" evidence="6">
    <location>
        <begin position="72"/>
        <end position="94"/>
    </location>
</feature>